<dbReference type="InterPro" id="IPR014989">
    <property type="entry name" value="DUF1839"/>
</dbReference>
<evidence type="ECO:0008006" key="3">
    <source>
        <dbReference type="Google" id="ProtNLM"/>
    </source>
</evidence>
<dbReference type="AlphaFoldDB" id="A0A829YFQ1"/>
<evidence type="ECO:0000313" key="1">
    <source>
        <dbReference type="EMBL" id="GFE82167.1"/>
    </source>
</evidence>
<keyword evidence="2" id="KW-1185">Reference proteome</keyword>
<accession>A0A829YFQ1</accession>
<sequence>MRRVVIPDLDSSRYARHVLHTDASVWTEKNCYADLWIELLHALRLDPVAMLPFTIAIDFEGDQWTFFKPSHDELYELYGVDVQELTIWRPLLEHAKEQLGAGKLVSTEADAFWLPDTAGTDYRNQHTKTTIVLNDLDLEQQRLSYFHNAGYYTLEGEDFIKTFRLDAPEDPAFMPLYCEFVRVTRARQRSQAELAAMSWELLRKHFRRIPSENPIARFRDRFNADLPAMQARGLKFYHAWAFAATRQLGSAFELAAFNLRWLESCGRSGLEPAAQAFLDISNACKAFILKGARAVNSKKPYDGSAMFAELHDAWSRGMDVIDRQIRS</sequence>
<dbReference type="RefSeq" id="WP_161813837.1">
    <property type="nucleotide sequence ID" value="NZ_BLJN01000004.1"/>
</dbReference>
<organism evidence="1 2">
    <name type="scientific">Steroidobacter agaridevorans</name>
    <dbReference type="NCBI Taxonomy" id="2695856"/>
    <lineage>
        <taxon>Bacteria</taxon>
        <taxon>Pseudomonadati</taxon>
        <taxon>Pseudomonadota</taxon>
        <taxon>Gammaproteobacteria</taxon>
        <taxon>Steroidobacterales</taxon>
        <taxon>Steroidobacteraceae</taxon>
        <taxon>Steroidobacter</taxon>
    </lineage>
</organism>
<dbReference type="Proteomes" id="UP000445000">
    <property type="component" value="Unassembled WGS sequence"/>
</dbReference>
<gene>
    <name evidence="1" type="ORF">GCM10011487_41670</name>
</gene>
<name>A0A829YFQ1_9GAMM</name>
<dbReference type="EMBL" id="BLJN01000004">
    <property type="protein sequence ID" value="GFE82167.1"/>
    <property type="molecule type" value="Genomic_DNA"/>
</dbReference>
<comment type="caution">
    <text evidence="1">The sequence shown here is derived from an EMBL/GenBank/DDBJ whole genome shotgun (WGS) entry which is preliminary data.</text>
</comment>
<protein>
    <recommendedName>
        <fullName evidence="3">DUF1839 family protein</fullName>
    </recommendedName>
</protein>
<proteinExistence type="predicted"/>
<dbReference type="Pfam" id="PF08893">
    <property type="entry name" value="DUF1839"/>
    <property type="match status" value="1"/>
</dbReference>
<reference evidence="2" key="1">
    <citation type="submission" date="2020-01" db="EMBL/GenBank/DDBJ databases">
        <title>'Steroidobacter agaridevorans' sp. nov., agar-degrading bacteria isolated from rhizosphere soils.</title>
        <authorList>
            <person name="Ikenaga M."/>
            <person name="Kataoka M."/>
            <person name="Murouchi A."/>
            <person name="Katsuragi S."/>
            <person name="Sakai M."/>
        </authorList>
    </citation>
    <scope>NUCLEOTIDE SEQUENCE [LARGE SCALE GENOMIC DNA]</scope>
    <source>
        <strain evidence="2">YU21-B</strain>
    </source>
</reference>
<evidence type="ECO:0000313" key="2">
    <source>
        <dbReference type="Proteomes" id="UP000445000"/>
    </source>
</evidence>